<evidence type="ECO:0000313" key="6">
    <source>
        <dbReference type="Proteomes" id="UP000199182"/>
    </source>
</evidence>
<organism evidence="5 6">
    <name type="scientific">Acetanaerobacterium elongatum</name>
    <dbReference type="NCBI Taxonomy" id="258515"/>
    <lineage>
        <taxon>Bacteria</taxon>
        <taxon>Bacillati</taxon>
        <taxon>Bacillota</taxon>
        <taxon>Clostridia</taxon>
        <taxon>Eubacteriales</taxon>
        <taxon>Oscillospiraceae</taxon>
        <taxon>Acetanaerobacterium</taxon>
    </lineage>
</organism>
<dbReference type="GO" id="GO:0030246">
    <property type="term" value="F:carbohydrate binding"/>
    <property type="evidence" value="ECO:0007669"/>
    <property type="project" value="TreeGrafter"/>
</dbReference>
<dbReference type="RefSeq" id="WP_092643688.1">
    <property type="nucleotide sequence ID" value="NZ_FNID01000059.1"/>
</dbReference>
<gene>
    <name evidence="5" type="ORF">SAMN05192585_1598</name>
</gene>
<dbReference type="OrthoDB" id="7041874at2"/>
<dbReference type="GO" id="GO:0030288">
    <property type="term" value="C:outer membrane-bounded periplasmic space"/>
    <property type="evidence" value="ECO:0007669"/>
    <property type="project" value="TreeGrafter"/>
</dbReference>
<evidence type="ECO:0000256" key="1">
    <source>
        <dbReference type="ARBA" id="ARBA00004196"/>
    </source>
</evidence>
<dbReference type="Proteomes" id="UP000199182">
    <property type="component" value="Unassembled WGS sequence"/>
</dbReference>
<dbReference type="STRING" id="258515.SAMN05192585_1598"/>
<dbReference type="InterPro" id="IPR025997">
    <property type="entry name" value="SBP_2_dom"/>
</dbReference>
<keyword evidence="6" id="KW-1185">Reference proteome</keyword>
<dbReference type="PROSITE" id="PS51257">
    <property type="entry name" value="PROKAR_LIPOPROTEIN"/>
    <property type="match status" value="1"/>
</dbReference>
<feature type="chain" id="PRO_5039696222" evidence="3">
    <location>
        <begin position="22"/>
        <end position="379"/>
    </location>
</feature>
<sequence>MKKLFAFALAMVMALSLTACGGSSAPTSSSSDSSAEASGASAVSQAVASSEAADGSAGASGKIAVIRQLQNSDHTVQFFAGCVAEGEALGYSVDTFSADGDDVKMQDLMEQALQKDYKIWIISHANEGYQKDLVSRAVAQGIKVVGFDCGGDHVDGVTYTSQDDKSLAKLSLDALIEKAKAKGATEPINIIEINILGMIVPFDTRHAVIEEYEKAGKLKVVDIISPKLGGDTYSDVNTAISTDLTKYPAGQVNGIWAASSAFLDGAVDAINDAGRNEMLISAVDISDTEIQRLVKVPQYICCACVDPYVIGTVDVRLAVLKTLGVETPETYALSAVAVTSDKLTASDTMKTLNKYFPNFGSTEDFNTKEIKDLRAKFAK</sequence>
<accession>A0A1H0H192</accession>
<dbReference type="InterPro" id="IPR050555">
    <property type="entry name" value="Bact_Solute-Bind_Prot2"/>
</dbReference>
<dbReference type="AlphaFoldDB" id="A0A1H0H192"/>
<keyword evidence="5" id="KW-0762">Sugar transport</keyword>
<dbReference type="SUPFAM" id="SSF53822">
    <property type="entry name" value="Periplasmic binding protein-like I"/>
    <property type="match status" value="1"/>
</dbReference>
<dbReference type="Pfam" id="PF13407">
    <property type="entry name" value="Peripla_BP_4"/>
    <property type="match status" value="1"/>
</dbReference>
<keyword evidence="3" id="KW-0732">Signal</keyword>
<protein>
    <submittedName>
        <fullName evidence="5">Simple sugar transport system substrate-binding protein</fullName>
    </submittedName>
</protein>
<comment type="similarity">
    <text evidence="2">Belongs to the bacterial solute-binding protein 2 family.</text>
</comment>
<dbReference type="PANTHER" id="PTHR30036">
    <property type="entry name" value="D-XYLOSE-BINDING PERIPLASMIC PROTEIN"/>
    <property type="match status" value="1"/>
</dbReference>
<dbReference type="EMBL" id="FNID01000059">
    <property type="protein sequence ID" value="SDO12918.1"/>
    <property type="molecule type" value="Genomic_DNA"/>
</dbReference>
<evidence type="ECO:0000256" key="3">
    <source>
        <dbReference type="SAM" id="SignalP"/>
    </source>
</evidence>
<evidence type="ECO:0000259" key="4">
    <source>
        <dbReference type="Pfam" id="PF13407"/>
    </source>
</evidence>
<feature type="domain" description="Periplasmic binding protein" evidence="4">
    <location>
        <begin position="63"/>
        <end position="319"/>
    </location>
</feature>
<comment type="subcellular location">
    <subcellularLocation>
        <location evidence="1">Cell envelope</location>
    </subcellularLocation>
</comment>
<dbReference type="Gene3D" id="3.40.50.2300">
    <property type="match status" value="2"/>
</dbReference>
<proteinExistence type="inferred from homology"/>
<dbReference type="PANTHER" id="PTHR30036:SF7">
    <property type="entry name" value="ABC TRANSPORTER PERIPLASMIC-BINDING PROTEIN YPHF"/>
    <property type="match status" value="1"/>
</dbReference>
<evidence type="ECO:0000256" key="2">
    <source>
        <dbReference type="ARBA" id="ARBA00007639"/>
    </source>
</evidence>
<reference evidence="5 6" key="1">
    <citation type="submission" date="2016-10" db="EMBL/GenBank/DDBJ databases">
        <authorList>
            <person name="de Groot N.N."/>
        </authorList>
    </citation>
    <scope>NUCLEOTIDE SEQUENCE [LARGE SCALE GENOMIC DNA]</scope>
    <source>
        <strain evidence="5 6">CGMCC 1.5012</strain>
    </source>
</reference>
<dbReference type="InterPro" id="IPR028082">
    <property type="entry name" value="Peripla_BP_I"/>
</dbReference>
<name>A0A1H0H192_9FIRM</name>
<keyword evidence="5" id="KW-0813">Transport</keyword>
<feature type="signal peptide" evidence="3">
    <location>
        <begin position="1"/>
        <end position="21"/>
    </location>
</feature>
<evidence type="ECO:0000313" key="5">
    <source>
        <dbReference type="EMBL" id="SDO12918.1"/>
    </source>
</evidence>